<feature type="region of interest" description="Disordered" evidence="3">
    <location>
        <begin position="1"/>
        <end position="52"/>
    </location>
</feature>
<feature type="compositionally biased region" description="Basic and acidic residues" evidence="3">
    <location>
        <begin position="409"/>
        <end position="462"/>
    </location>
</feature>
<evidence type="ECO:0000256" key="3">
    <source>
        <dbReference type="SAM" id="MobiDB-lite"/>
    </source>
</evidence>
<dbReference type="STRING" id="400727.A0A2T7Q038"/>
<protein>
    <submittedName>
        <fullName evidence="6">Uncharacterized protein</fullName>
    </submittedName>
</protein>
<reference evidence="6 7" key="1">
    <citation type="submission" date="2018-04" db="EMBL/GenBank/DDBJ databases">
        <title>The genome of golden apple snail Pomacea canaliculata provides insight into stress tolerance and invasive adaptation.</title>
        <authorList>
            <person name="Liu C."/>
            <person name="Liu B."/>
            <person name="Ren Y."/>
            <person name="Zhang Y."/>
            <person name="Wang H."/>
            <person name="Li S."/>
            <person name="Jiang F."/>
            <person name="Yin L."/>
            <person name="Zhang G."/>
            <person name="Qian W."/>
            <person name="Fan W."/>
        </authorList>
    </citation>
    <scope>NUCLEOTIDE SEQUENCE [LARGE SCALE GENOMIC DNA]</scope>
    <source>
        <strain evidence="6">SZHN2017</strain>
        <tissue evidence="6">Muscle</tissue>
    </source>
</reference>
<dbReference type="Pfam" id="PF08777">
    <property type="entry name" value="RRM_3"/>
    <property type="match status" value="1"/>
</dbReference>
<feature type="compositionally biased region" description="Basic and acidic residues" evidence="3">
    <location>
        <begin position="337"/>
        <end position="349"/>
    </location>
</feature>
<evidence type="ECO:0000259" key="4">
    <source>
        <dbReference type="PROSITE" id="PS50102"/>
    </source>
</evidence>
<feature type="region of interest" description="Disordered" evidence="3">
    <location>
        <begin position="188"/>
        <end position="213"/>
    </location>
</feature>
<dbReference type="InterPro" id="IPR006509">
    <property type="entry name" value="RBM39_SF"/>
</dbReference>
<dbReference type="AlphaFoldDB" id="A0A2T7Q038"/>
<evidence type="ECO:0000259" key="5">
    <source>
        <dbReference type="PROSITE" id="PS51939"/>
    </source>
</evidence>
<evidence type="ECO:0000256" key="1">
    <source>
        <dbReference type="ARBA" id="ARBA00022884"/>
    </source>
</evidence>
<dbReference type="GO" id="GO:0003723">
    <property type="term" value="F:RNA binding"/>
    <property type="evidence" value="ECO:0007669"/>
    <property type="project" value="UniProtKB-UniRule"/>
</dbReference>
<sequence>MENTEQLPMDGVNKTGWVNGTGKLEKKKQRNNTKGLQRKIKKQISKDKTKVRRTQPVHHMAEEEADEKTVYVEGLPPTADHNWIAQCFSSCGKVTFVSLPRYKTTGVIKGFAFVEFATPVEAANAIKEMNVSGLPSDKMKEMNTKDEEMNEQKQGKGKKLMKEPPRLRVMSKNEWSRLRSQYLDQQRASMASHKQLQHSTGHRKSGPSLHSAPKFQPSVIVEIKSEDPMSHKQLKQQIQSDIKVAYIDVKDNMLHGYIRCKDAESAQTLVASNLTGCTLHLVQGKKESKYWNKIQMDRMSKWANSKRPKKKGSSKILEKVKSFMLQSMEKSHILIDGNLSERHDKENGIKAKASTLPSSKMNHAPKSEGDLHKVANIKPSKKQALKEGIGLPCNERQEVGKSRSTTKQKKSDKEMIEQNAEKKKLEVKEATKKSSEQPELKEADIRKGKQKSTDRTEADCAKKSKGLPCNERQEVGKSRSTTKQKKSDKEMKEKNAEKKKLEVKEATKKSSEQPELKEDDGRNAKGRVQTELKQIVPRKAKECHCNERQEVGKSKITTKQKKSDKEMKEKNAEKKKLEVKEATKKSSEQPELKEADIRKGKQKSTDRTEADCAKKSKSEASDKMEEMTAKDGKTRKKLKNDPHMLKVMSEHECSRPKSESLDQQQASMASHKQPLHSICNNVVQGTKHGMVSSYAGDQKSAPGLCSAFKFQSNVIVEIKSEGPMSQEQLKKMNHAPKSEGELHKVANIKPSKKQALQEVLIQRRKIKIITACMQQITKAAKQMQRKSNKTIGQMIRKLKKVNSP</sequence>
<dbReference type="InterPro" id="IPR000504">
    <property type="entry name" value="RRM_dom"/>
</dbReference>
<comment type="caution">
    <text evidence="6">The sequence shown here is derived from an EMBL/GenBank/DDBJ whole genome shotgun (WGS) entry which is preliminary data.</text>
</comment>
<dbReference type="PANTHER" id="PTHR48036">
    <property type="entry name" value="SPLICING FACTOR (PAD-1), PUTATIVE (AFU_ORTHOLOGUE AFUA_1G15810)-RELATED"/>
    <property type="match status" value="1"/>
</dbReference>
<dbReference type="InterPro" id="IPR034887">
    <property type="entry name" value="LARP7_RRM1"/>
</dbReference>
<name>A0A2T7Q038_POMCA</name>
<feature type="compositionally biased region" description="Basic and acidic residues" evidence="3">
    <location>
        <begin position="561"/>
        <end position="632"/>
    </location>
</feature>
<gene>
    <name evidence="6" type="ORF">C0Q70_01658</name>
</gene>
<evidence type="ECO:0000256" key="2">
    <source>
        <dbReference type="PROSITE-ProRule" id="PRU00176"/>
    </source>
</evidence>
<evidence type="ECO:0000313" key="7">
    <source>
        <dbReference type="Proteomes" id="UP000245119"/>
    </source>
</evidence>
<feature type="compositionally biased region" description="Basic and acidic residues" evidence="3">
    <location>
        <begin position="539"/>
        <end position="553"/>
    </location>
</feature>
<evidence type="ECO:0000313" key="6">
    <source>
        <dbReference type="EMBL" id="PVD39031.1"/>
    </source>
</evidence>
<feature type="region of interest" description="Disordered" evidence="3">
    <location>
        <begin position="337"/>
        <end position="673"/>
    </location>
</feature>
<dbReference type="InterPro" id="IPR012677">
    <property type="entry name" value="Nucleotide-bd_a/b_plait_sf"/>
</dbReference>
<dbReference type="CDD" id="cd12290">
    <property type="entry name" value="RRM1_LARP7"/>
    <property type="match status" value="1"/>
</dbReference>
<feature type="compositionally biased region" description="Polar residues" evidence="3">
    <location>
        <begin position="188"/>
        <end position="199"/>
    </location>
</feature>
<dbReference type="SUPFAM" id="SSF54928">
    <property type="entry name" value="RNA-binding domain, RBD"/>
    <property type="match status" value="1"/>
</dbReference>
<dbReference type="GO" id="GO:1990904">
    <property type="term" value="C:ribonucleoprotein complex"/>
    <property type="evidence" value="ECO:0007669"/>
    <property type="project" value="UniProtKB-UniRule"/>
</dbReference>
<dbReference type="Pfam" id="PF00076">
    <property type="entry name" value="RRM_1"/>
    <property type="match status" value="1"/>
</dbReference>
<organism evidence="6 7">
    <name type="scientific">Pomacea canaliculata</name>
    <name type="common">Golden apple snail</name>
    <dbReference type="NCBI Taxonomy" id="400727"/>
    <lineage>
        <taxon>Eukaryota</taxon>
        <taxon>Metazoa</taxon>
        <taxon>Spiralia</taxon>
        <taxon>Lophotrochozoa</taxon>
        <taxon>Mollusca</taxon>
        <taxon>Gastropoda</taxon>
        <taxon>Caenogastropoda</taxon>
        <taxon>Architaenioglossa</taxon>
        <taxon>Ampullarioidea</taxon>
        <taxon>Ampullariidae</taxon>
        <taxon>Pomacea</taxon>
    </lineage>
</organism>
<dbReference type="InterPro" id="IPR035979">
    <property type="entry name" value="RBD_domain_sf"/>
</dbReference>
<dbReference type="InterPro" id="IPR014886">
    <property type="entry name" value="La_xRRM"/>
</dbReference>
<feature type="compositionally biased region" description="Basic and acidic residues" evidence="3">
    <location>
        <begin position="639"/>
        <end position="660"/>
    </location>
</feature>
<feature type="compositionally biased region" description="Basic residues" evidence="3">
    <location>
        <begin position="25"/>
        <end position="52"/>
    </location>
</feature>
<feature type="compositionally biased region" description="Polar residues" evidence="3">
    <location>
        <begin position="661"/>
        <end position="670"/>
    </location>
</feature>
<accession>A0A2T7Q038</accession>
<dbReference type="PROSITE" id="PS50102">
    <property type="entry name" value="RRM"/>
    <property type="match status" value="1"/>
</dbReference>
<feature type="compositionally biased region" description="Basic and acidic residues" evidence="3">
    <location>
        <begin position="485"/>
        <end position="523"/>
    </location>
</feature>
<dbReference type="GO" id="GO:0006397">
    <property type="term" value="P:mRNA processing"/>
    <property type="evidence" value="ECO:0007669"/>
    <property type="project" value="InterPro"/>
</dbReference>
<dbReference type="PROSITE" id="PS51939">
    <property type="entry name" value="XRRM"/>
    <property type="match status" value="1"/>
</dbReference>
<proteinExistence type="predicted"/>
<dbReference type="EMBL" id="PZQS01000001">
    <property type="protein sequence ID" value="PVD39031.1"/>
    <property type="molecule type" value="Genomic_DNA"/>
</dbReference>
<dbReference type="SMART" id="SM00360">
    <property type="entry name" value="RRM"/>
    <property type="match status" value="1"/>
</dbReference>
<keyword evidence="1 2" id="KW-0694">RNA-binding</keyword>
<feature type="domain" description="RRM" evidence="4">
    <location>
        <begin position="68"/>
        <end position="147"/>
    </location>
</feature>
<keyword evidence="7" id="KW-1185">Reference proteome</keyword>
<feature type="domain" description="XRRM" evidence="5">
    <location>
        <begin position="214"/>
        <end position="322"/>
    </location>
</feature>
<dbReference type="Gene3D" id="3.30.70.330">
    <property type="match status" value="2"/>
</dbReference>
<dbReference type="GO" id="GO:0005634">
    <property type="term" value="C:nucleus"/>
    <property type="evidence" value="ECO:0007669"/>
    <property type="project" value="InterPro"/>
</dbReference>
<dbReference type="OrthoDB" id="439993at2759"/>
<dbReference type="Proteomes" id="UP000245119">
    <property type="component" value="Linkage Group LG1"/>
</dbReference>